<dbReference type="EMBL" id="BMMX01000013">
    <property type="protein sequence ID" value="GGK95983.1"/>
    <property type="molecule type" value="Genomic_DNA"/>
</dbReference>
<protein>
    <submittedName>
        <fullName evidence="1">Uncharacterized protein</fullName>
    </submittedName>
</protein>
<proteinExistence type="predicted"/>
<dbReference type="AlphaFoldDB" id="A0A8J3BZE3"/>
<reference evidence="1" key="1">
    <citation type="journal article" date="2014" name="Int. J. Syst. Evol. Microbiol.">
        <title>Complete genome sequence of Corynebacterium casei LMG S-19264T (=DSM 44701T), isolated from a smear-ripened cheese.</title>
        <authorList>
            <consortium name="US DOE Joint Genome Institute (JGI-PGF)"/>
            <person name="Walter F."/>
            <person name="Albersmeier A."/>
            <person name="Kalinowski J."/>
            <person name="Ruckert C."/>
        </authorList>
    </citation>
    <scope>NUCLEOTIDE SEQUENCE</scope>
    <source>
        <strain evidence="1">CGMCC 4.7299</strain>
    </source>
</reference>
<keyword evidence="2" id="KW-1185">Reference proteome</keyword>
<evidence type="ECO:0000313" key="2">
    <source>
        <dbReference type="Proteomes" id="UP000656042"/>
    </source>
</evidence>
<reference evidence="1" key="2">
    <citation type="submission" date="2020-09" db="EMBL/GenBank/DDBJ databases">
        <authorList>
            <person name="Sun Q."/>
            <person name="Zhou Y."/>
        </authorList>
    </citation>
    <scope>NUCLEOTIDE SEQUENCE</scope>
    <source>
        <strain evidence="1">CGMCC 4.7299</strain>
    </source>
</reference>
<sequence>MDGPGFHVEIGTLKSASAGIEESVANQNGSTLSHLDRAESVYGHDRLRESMENFCVAGAMVSTS</sequence>
<accession>A0A8J3BZE3</accession>
<name>A0A8J3BZE3_9ACTN</name>
<dbReference type="Proteomes" id="UP000656042">
    <property type="component" value="Unassembled WGS sequence"/>
</dbReference>
<organism evidence="1 2">
    <name type="scientific">Mangrovihabitans endophyticus</name>
    <dbReference type="NCBI Taxonomy" id="1751298"/>
    <lineage>
        <taxon>Bacteria</taxon>
        <taxon>Bacillati</taxon>
        <taxon>Actinomycetota</taxon>
        <taxon>Actinomycetes</taxon>
        <taxon>Micromonosporales</taxon>
        <taxon>Micromonosporaceae</taxon>
        <taxon>Mangrovihabitans</taxon>
    </lineage>
</organism>
<comment type="caution">
    <text evidence="1">The sequence shown here is derived from an EMBL/GenBank/DDBJ whole genome shotgun (WGS) entry which is preliminary data.</text>
</comment>
<gene>
    <name evidence="1" type="ORF">GCM10012284_32710</name>
</gene>
<evidence type="ECO:0000313" key="1">
    <source>
        <dbReference type="EMBL" id="GGK95983.1"/>
    </source>
</evidence>
<dbReference type="RefSeq" id="WP_189080063.1">
    <property type="nucleotide sequence ID" value="NZ_BMMX01000013.1"/>
</dbReference>